<dbReference type="GeneID" id="41700029"/>
<dbReference type="RefSeq" id="YP_009552585.1">
    <property type="nucleotide sequence ID" value="NC_040621.1"/>
</dbReference>
<dbReference type="Proteomes" id="UP000290445">
    <property type="component" value="Segment"/>
</dbReference>
<reference evidence="1 2" key="1">
    <citation type="journal article" date="2017" name="Viruses">
        <title>The Operophtera brumata Nucleopolyhedrovirus (OpbuNPV) Represents an Early, Divergent Lineage within Genus Alphabaculovirus.</title>
        <authorList>
            <person name="Harrison R.L."/>
            <person name="Rowley D.L."/>
            <person name="Mowery J.D."/>
            <person name="Bauchan G.R."/>
            <person name="Burand J.P."/>
        </authorList>
    </citation>
    <scope>NUCLEOTIDE SEQUENCE [LARGE SCALE GENOMIC DNA]</scope>
    <source>
        <strain evidence="1">OpbuNPV-MA</strain>
    </source>
</reference>
<organism evidence="1 2">
    <name type="scientific">Operophtera brumata nucleopolyhedrovirus</name>
    <dbReference type="NCBI Taxonomy" id="1046267"/>
    <lineage>
        <taxon>Viruses</taxon>
        <taxon>Viruses incertae sedis</taxon>
        <taxon>Naldaviricetes</taxon>
        <taxon>Lefavirales</taxon>
        <taxon>Baculoviridae</taxon>
        <taxon>Alphabaculovirus</taxon>
        <taxon>Alphabaculovirus opbrumatae</taxon>
    </lineage>
</organism>
<name>A0A2H4UZR1_9ABAC</name>
<dbReference type="EMBL" id="MF614691">
    <property type="protein sequence ID" value="AUA60256.1"/>
    <property type="molecule type" value="Genomic_DNA"/>
</dbReference>
<proteinExistence type="predicted"/>
<evidence type="ECO:0000313" key="2">
    <source>
        <dbReference type="Proteomes" id="UP000290445"/>
    </source>
</evidence>
<accession>A0A2H4UZR1</accession>
<dbReference type="KEGG" id="vg:41700029"/>
<evidence type="ECO:0000313" key="1">
    <source>
        <dbReference type="EMBL" id="AUA60256.1"/>
    </source>
</evidence>
<protein>
    <submittedName>
        <fullName evidence="1">ORF25 protein</fullName>
    </submittedName>
</protein>
<sequence length="109" mass="12780">MLLQYYFNNKLVTVLYDDLTEDFYFYHSQLESIMSSCASDVAFFLCKSQLFAKTIGVVYDGAIMYNMTGVVLYADLFEDDQQFGDYLRQVLLPQLKDFRTYRRLVLGTL</sequence>
<keyword evidence="2" id="KW-1185">Reference proteome</keyword>